<name>A0A6L7DG06_9HELI</name>
<dbReference type="EMBL" id="QBIU01000001">
    <property type="protein sequence ID" value="MWV69318.1"/>
    <property type="molecule type" value="Genomic_DNA"/>
</dbReference>
<evidence type="ECO:0000313" key="2">
    <source>
        <dbReference type="Proteomes" id="UP000477070"/>
    </source>
</evidence>
<sequence length="58" mass="6884">MQNLKKYKDSKVQIPRYSINFKINNDEFQALITLKETLYGMNKGNKLYSIELEKVTKL</sequence>
<dbReference type="AlphaFoldDB" id="A0A6L7DG06"/>
<proteinExistence type="predicted"/>
<evidence type="ECO:0000313" key="1">
    <source>
        <dbReference type="EMBL" id="MWV69318.1"/>
    </source>
</evidence>
<organism evidence="1 2">
    <name type="scientific">Helicobacter saguini</name>
    <dbReference type="NCBI Taxonomy" id="1548018"/>
    <lineage>
        <taxon>Bacteria</taxon>
        <taxon>Pseudomonadati</taxon>
        <taxon>Campylobacterota</taxon>
        <taxon>Epsilonproteobacteria</taxon>
        <taxon>Campylobacterales</taxon>
        <taxon>Helicobacteraceae</taxon>
        <taxon>Helicobacter</taxon>
    </lineage>
</organism>
<protein>
    <submittedName>
        <fullName evidence="1">Uncharacterized protein</fullName>
    </submittedName>
</protein>
<comment type="caution">
    <text evidence="1">The sequence shown here is derived from an EMBL/GenBank/DDBJ whole genome shotgun (WGS) entry which is preliminary data.</text>
</comment>
<reference evidence="1 2" key="1">
    <citation type="submission" date="2019-12" db="EMBL/GenBank/DDBJ databases">
        <title>Multi-Generational Helicobacter saguini Isolates.</title>
        <authorList>
            <person name="Mannion A."/>
            <person name="Shen Z."/>
            <person name="Fox J.G."/>
        </authorList>
    </citation>
    <scope>NUCLEOTIDE SEQUENCE [LARGE SCALE GENOMIC DNA]</scope>
    <source>
        <strain evidence="2">16-048 (F4)</strain>
    </source>
</reference>
<gene>
    <name evidence="1" type="ORF">DCO61_04655</name>
</gene>
<accession>A0A6L7DG06</accession>
<dbReference type="Proteomes" id="UP000477070">
    <property type="component" value="Unassembled WGS sequence"/>
</dbReference>